<evidence type="ECO:0000313" key="3">
    <source>
        <dbReference type="EMBL" id="GAO49986.1"/>
    </source>
</evidence>
<feature type="compositionally biased region" description="Acidic residues" evidence="1">
    <location>
        <begin position="236"/>
        <end position="245"/>
    </location>
</feature>
<sequence>MLRPYRSRDPQRTSQGGNGHFVKVTIIFFFLILSLTNFHLRNKRALLHLLKDANDPKKNARKPFVLCSSLDFLCNINPRCVVVFPHEDVEIPLCDRKTPGTPNKANSQIVKPKKHKQNTIIASSNSHQVDRLTPFVCLLHQPKRLLLPSPPPVLHLHDPNRKRNNQNIRRRNPQIDPMSLPVRRRITRQITPRSNNRSNVTKRRNQCRRRRALSPSTDIVGSPGEEGWTEGKGTECGEEDSEVAD</sequence>
<reference evidence="3 4" key="1">
    <citation type="journal article" date="2011" name="J. Gen. Appl. Microbiol.">
        <title>Draft genome sequencing of the enigmatic yeast Saitoella complicata.</title>
        <authorList>
            <person name="Nishida H."/>
            <person name="Hamamoto M."/>
            <person name="Sugiyama J."/>
        </authorList>
    </citation>
    <scope>NUCLEOTIDE SEQUENCE [LARGE SCALE GENOMIC DNA]</scope>
    <source>
        <strain evidence="3 4">NRRL Y-17804</strain>
    </source>
</reference>
<reference evidence="3 4" key="2">
    <citation type="journal article" date="2014" name="J. Gen. Appl. Microbiol.">
        <title>The early diverging ascomycetous budding yeast Saitoella complicata has three histone deacetylases belonging to the Clr6, Hos2, and Rpd3 lineages.</title>
        <authorList>
            <person name="Nishida H."/>
            <person name="Matsumoto T."/>
            <person name="Kondo S."/>
            <person name="Hamamoto M."/>
            <person name="Yoshikawa H."/>
        </authorList>
    </citation>
    <scope>NUCLEOTIDE SEQUENCE [LARGE SCALE GENOMIC DNA]</scope>
    <source>
        <strain evidence="3 4">NRRL Y-17804</strain>
    </source>
</reference>
<evidence type="ECO:0000256" key="2">
    <source>
        <dbReference type="SAM" id="Phobius"/>
    </source>
</evidence>
<organism evidence="3 4">
    <name type="scientific">Saitoella complicata (strain BCRC 22490 / CBS 7301 / JCM 7358 / NBRC 10748 / NRRL Y-17804)</name>
    <dbReference type="NCBI Taxonomy" id="698492"/>
    <lineage>
        <taxon>Eukaryota</taxon>
        <taxon>Fungi</taxon>
        <taxon>Dikarya</taxon>
        <taxon>Ascomycota</taxon>
        <taxon>Taphrinomycotina</taxon>
        <taxon>Taphrinomycotina incertae sedis</taxon>
        <taxon>Saitoella</taxon>
    </lineage>
</organism>
<gene>
    <name evidence="3" type="ORF">G7K_4121-t1</name>
</gene>
<proteinExistence type="predicted"/>
<name>A0A0E9NJX7_SAICN</name>
<accession>A0A0E9NJX7</accession>
<feature type="compositionally biased region" description="Polar residues" evidence="1">
    <location>
        <begin position="188"/>
        <end position="199"/>
    </location>
</feature>
<dbReference type="Proteomes" id="UP000033140">
    <property type="component" value="Unassembled WGS sequence"/>
</dbReference>
<keyword evidence="2" id="KW-0472">Membrane</keyword>
<keyword evidence="2" id="KW-1133">Transmembrane helix</keyword>
<keyword evidence="4" id="KW-1185">Reference proteome</keyword>
<feature type="compositionally biased region" description="Basic residues" evidence="1">
    <location>
        <begin position="162"/>
        <end position="172"/>
    </location>
</feature>
<feature type="transmembrane region" description="Helical" evidence="2">
    <location>
        <begin position="20"/>
        <end position="40"/>
    </location>
</feature>
<reference evidence="3 4" key="3">
    <citation type="journal article" date="2015" name="Genome Announc.">
        <title>Draft Genome Sequence of the Archiascomycetous Yeast Saitoella complicata.</title>
        <authorList>
            <person name="Yamauchi K."/>
            <person name="Kondo S."/>
            <person name="Hamamoto M."/>
            <person name="Takahashi Y."/>
            <person name="Ogura Y."/>
            <person name="Hayashi T."/>
            <person name="Nishida H."/>
        </authorList>
    </citation>
    <scope>NUCLEOTIDE SEQUENCE [LARGE SCALE GENOMIC DNA]</scope>
    <source>
        <strain evidence="3 4">NRRL Y-17804</strain>
    </source>
</reference>
<evidence type="ECO:0000256" key="1">
    <source>
        <dbReference type="SAM" id="MobiDB-lite"/>
    </source>
</evidence>
<evidence type="ECO:0000313" key="4">
    <source>
        <dbReference type="Proteomes" id="UP000033140"/>
    </source>
</evidence>
<keyword evidence="2" id="KW-0812">Transmembrane</keyword>
<feature type="region of interest" description="Disordered" evidence="1">
    <location>
        <begin position="150"/>
        <end position="245"/>
    </location>
</feature>
<dbReference type="AlphaFoldDB" id="A0A0E9NJX7"/>
<feature type="compositionally biased region" description="Basic residues" evidence="1">
    <location>
        <begin position="200"/>
        <end position="212"/>
    </location>
</feature>
<comment type="caution">
    <text evidence="3">The sequence shown here is derived from an EMBL/GenBank/DDBJ whole genome shotgun (WGS) entry which is preliminary data.</text>
</comment>
<protein>
    <submittedName>
        <fullName evidence="3">Uncharacterized protein</fullName>
    </submittedName>
</protein>
<dbReference type="EMBL" id="BACD03000028">
    <property type="protein sequence ID" value="GAO49986.1"/>
    <property type="molecule type" value="Genomic_DNA"/>
</dbReference>